<accession>A0A2W6MXC0</accession>
<protein>
    <submittedName>
        <fullName evidence="2">Uncharacterized protein</fullName>
    </submittedName>
</protein>
<proteinExistence type="predicted"/>
<sequence length="250" mass="29518">MQKILIVLGFFLILSIGANAQSEQEAKPSFDCGKAATKVEKMICNDESGELQKLDRLYSKLYFSILKRIPKDTKEGQNEREELKYFNHDVMSNRNIFQCYFVAPFETKKQEDFQLHYSNDCIKQIYLEAIATLAFKMIDSEANREKWGFNERIKDFIVPIENPHGTYDMDIKFLPDYNLFGNFFENTTQSIVIDFMAYNIMQWNYFLVDVRINEANADLFDEAVEKYKIYYKKLYQAFTKDKKLNKLLGN</sequence>
<feature type="signal peptide" evidence="1">
    <location>
        <begin position="1"/>
        <end position="20"/>
    </location>
</feature>
<gene>
    <name evidence="2" type="ORF">B6S12_00490</name>
</gene>
<dbReference type="AlphaFoldDB" id="A0A2W6MXC0"/>
<keyword evidence="1" id="KW-0732">Signal</keyword>
<comment type="caution">
    <text evidence="2">The sequence shown here is derived from an EMBL/GenBank/DDBJ whole genome shotgun (WGS) entry which is preliminary data.</text>
</comment>
<dbReference type="Proteomes" id="UP000249746">
    <property type="component" value="Unassembled WGS sequence"/>
</dbReference>
<evidence type="ECO:0000313" key="2">
    <source>
        <dbReference type="EMBL" id="PZT49174.1"/>
    </source>
</evidence>
<dbReference type="OrthoDB" id="5330125at2"/>
<name>A0A2W6MXC0_9HELI</name>
<keyword evidence="3" id="KW-1185">Reference proteome</keyword>
<dbReference type="RefSeq" id="WP_111228923.1">
    <property type="nucleotide sequence ID" value="NZ_NBIU01000001.1"/>
</dbReference>
<evidence type="ECO:0000313" key="3">
    <source>
        <dbReference type="Proteomes" id="UP000249746"/>
    </source>
</evidence>
<dbReference type="EMBL" id="NBIU01000001">
    <property type="protein sequence ID" value="PZT49174.1"/>
    <property type="molecule type" value="Genomic_DNA"/>
</dbReference>
<reference evidence="2 3" key="1">
    <citation type="submission" date="2017-03" db="EMBL/GenBank/DDBJ databases">
        <title>Genomic and clinical evidence uncovers the enterohepatic species Helicobacter valdiviensis as a potential human intestinal pathogen.</title>
        <authorList>
            <person name="Fresia P."/>
            <person name="Jara R."/>
            <person name="Sierra R."/>
            <person name="Ferres I."/>
            <person name="Greif G."/>
            <person name="Iraola G."/>
            <person name="Collado L."/>
        </authorList>
    </citation>
    <scope>NUCLEOTIDE SEQUENCE [LARGE SCALE GENOMIC DNA]</scope>
    <source>
        <strain evidence="2 3">WBE14</strain>
    </source>
</reference>
<feature type="chain" id="PRO_5015970109" evidence="1">
    <location>
        <begin position="21"/>
        <end position="250"/>
    </location>
</feature>
<evidence type="ECO:0000256" key="1">
    <source>
        <dbReference type="SAM" id="SignalP"/>
    </source>
</evidence>
<organism evidence="2 3">
    <name type="scientific">Helicobacter valdiviensis</name>
    <dbReference type="NCBI Taxonomy" id="1458358"/>
    <lineage>
        <taxon>Bacteria</taxon>
        <taxon>Pseudomonadati</taxon>
        <taxon>Campylobacterota</taxon>
        <taxon>Epsilonproteobacteria</taxon>
        <taxon>Campylobacterales</taxon>
        <taxon>Helicobacteraceae</taxon>
        <taxon>Helicobacter</taxon>
    </lineage>
</organism>